<protein>
    <recommendedName>
        <fullName evidence="3">Heterokaryon incompatibility domain-containing protein</fullName>
    </recommendedName>
</protein>
<accession>A0A9W9CGU8</accession>
<dbReference type="RefSeq" id="XP_056077256.1">
    <property type="nucleotide sequence ID" value="XM_056210434.1"/>
</dbReference>
<organism evidence="1 2">
    <name type="scientific">Didymosphaeria variabile</name>
    <dbReference type="NCBI Taxonomy" id="1932322"/>
    <lineage>
        <taxon>Eukaryota</taxon>
        <taxon>Fungi</taxon>
        <taxon>Dikarya</taxon>
        <taxon>Ascomycota</taxon>
        <taxon>Pezizomycotina</taxon>
        <taxon>Dothideomycetes</taxon>
        <taxon>Pleosporomycetidae</taxon>
        <taxon>Pleosporales</taxon>
        <taxon>Massarineae</taxon>
        <taxon>Didymosphaeriaceae</taxon>
        <taxon>Didymosphaeria</taxon>
    </lineage>
</organism>
<name>A0A9W9CGU8_9PLEO</name>
<dbReference type="EMBL" id="JAPEUX010000001">
    <property type="protein sequence ID" value="KAJ4361054.1"/>
    <property type="molecule type" value="Genomic_DNA"/>
</dbReference>
<sequence length="467" mass="52612">MEMLQTDEYSAHWAALTNFLSRKWWMRIWTIQEFVIPRSVSFWCGMQEVSRDAVCHSISVADKCTSVGIKETLAFRSGLNRGRARDLYKMQVADGVSLKRTLLSLTAYFCFMDATDDRDRLYGLMALSTDGSSLLDVNYSLSSEEVYLRFAQAFIARHKSLDIICFATIYSAPSGSSLPSWVPDWHWRNAGQVTPLMVCQAHNDQIGNLRPSKHFGDGPYIFYSASKNTPAVYEFQGSKLSVRGVIVDAVDGIAGSRNAAFVQSSEHSIRSSSSPVRSLSSTDILKTVCKSLVWDRKDRYLRQGMPAAEFYYDFVRLCVPLVDAESQPSALTELKDWFQWTKSLIIHGRTFESLLRDSYQTGIDFSGPAPNDDEYIMDTFMGRFFDTIMRFSQRLMVSRSGRLGMVGEKAMKGDLVCVLHGCSVPVLLRKLNDSADFVFVGECFLDGCMEGSALEQEELAERAFCIQ</sequence>
<dbReference type="Pfam" id="PF26639">
    <property type="entry name" value="Het-6_barrel"/>
    <property type="match status" value="1"/>
</dbReference>
<proteinExistence type="predicted"/>
<evidence type="ECO:0008006" key="3">
    <source>
        <dbReference type="Google" id="ProtNLM"/>
    </source>
</evidence>
<dbReference type="OrthoDB" id="2504919at2759"/>
<dbReference type="PANTHER" id="PTHR24148">
    <property type="entry name" value="ANKYRIN REPEAT DOMAIN-CONTAINING PROTEIN 39 HOMOLOG-RELATED"/>
    <property type="match status" value="1"/>
</dbReference>
<gene>
    <name evidence="1" type="ORF">N0V89_001623</name>
</gene>
<dbReference type="InterPro" id="IPR052895">
    <property type="entry name" value="HetReg/Transcr_Mod"/>
</dbReference>
<evidence type="ECO:0000313" key="2">
    <source>
        <dbReference type="Proteomes" id="UP001140513"/>
    </source>
</evidence>
<keyword evidence="2" id="KW-1185">Reference proteome</keyword>
<dbReference type="AlphaFoldDB" id="A0A9W9CGU8"/>
<dbReference type="PANTHER" id="PTHR24148:SF73">
    <property type="entry name" value="HET DOMAIN PROTEIN (AFU_ORTHOLOGUE AFUA_8G01020)"/>
    <property type="match status" value="1"/>
</dbReference>
<dbReference type="GeneID" id="80905153"/>
<dbReference type="Proteomes" id="UP001140513">
    <property type="component" value="Unassembled WGS sequence"/>
</dbReference>
<evidence type="ECO:0000313" key="1">
    <source>
        <dbReference type="EMBL" id="KAJ4361054.1"/>
    </source>
</evidence>
<comment type="caution">
    <text evidence="1">The sequence shown here is derived from an EMBL/GenBank/DDBJ whole genome shotgun (WGS) entry which is preliminary data.</text>
</comment>
<reference evidence="1" key="1">
    <citation type="submission" date="2022-10" db="EMBL/GenBank/DDBJ databases">
        <title>Tapping the CABI collections for fungal endophytes: first genome assemblies for Collariella, Neodidymelliopsis, Ascochyta clinopodiicola, Didymella pomorum, Didymosphaeria variabile, Neocosmospora piperis and Neocucurbitaria cava.</title>
        <authorList>
            <person name="Hill R."/>
        </authorList>
    </citation>
    <scope>NUCLEOTIDE SEQUENCE</scope>
    <source>
        <strain evidence="1">IMI 356815</strain>
    </source>
</reference>